<feature type="chain" id="PRO_5002694405" description="Heparinase II N-terminal domain-containing protein" evidence="1">
    <location>
        <begin position="23"/>
        <end position="868"/>
    </location>
</feature>
<gene>
    <name evidence="2" type="ORF">LNTAR_09299</name>
</gene>
<dbReference type="Gene3D" id="1.50.10.100">
    <property type="entry name" value="Chondroitin AC/alginate lyase"/>
    <property type="match status" value="1"/>
</dbReference>
<keyword evidence="3" id="KW-1185">Reference proteome</keyword>
<dbReference type="eggNOG" id="COG1636">
    <property type="taxonomic scope" value="Bacteria"/>
</dbReference>
<dbReference type="SUPFAM" id="SSF48230">
    <property type="entry name" value="Chondroitin AC/alginate lyase"/>
    <property type="match status" value="1"/>
</dbReference>
<evidence type="ECO:0000313" key="3">
    <source>
        <dbReference type="Proteomes" id="UP000004947"/>
    </source>
</evidence>
<comment type="caution">
    <text evidence="2">The sequence shown here is derived from an EMBL/GenBank/DDBJ whole genome shotgun (WGS) entry which is preliminary data.</text>
</comment>
<dbReference type="EMBL" id="ABCK01000004">
    <property type="protein sequence ID" value="EDM28755.1"/>
    <property type="molecule type" value="Genomic_DNA"/>
</dbReference>
<name>A6DIA1_9BACT</name>
<protein>
    <recommendedName>
        <fullName evidence="4">Heparinase II N-terminal domain-containing protein</fullName>
    </recommendedName>
</protein>
<proteinExistence type="predicted"/>
<dbReference type="Gene3D" id="2.70.98.70">
    <property type="match status" value="1"/>
</dbReference>
<reference evidence="2 3" key="1">
    <citation type="journal article" date="2010" name="J. Bacteriol.">
        <title>Genome sequence of Lentisphaera araneosa HTCC2155T, the type species of the order Lentisphaerales in the phylum Lentisphaerae.</title>
        <authorList>
            <person name="Thrash J.C."/>
            <person name="Cho J.C."/>
            <person name="Vergin K.L."/>
            <person name="Morris R.M."/>
            <person name="Giovannoni S.J."/>
        </authorList>
    </citation>
    <scope>NUCLEOTIDE SEQUENCE [LARGE SCALE GENOMIC DNA]</scope>
    <source>
        <strain evidence="2 3">HTCC2155</strain>
    </source>
</reference>
<dbReference type="AlphaFoldDB" id="A6DIA1"/>
<evidence type="ECO:0000313" key="2">
    <source>
        <dbReference type="EMBL" id="EDM28755.1"/>
    </source>
</evidence>
<sequence>MKKTLLTTGLAFAFLSTLTVNADKPMAQLPGEQTADQILDGEYMWPNSPKVDLSKVDDKNFDPYAFGKVPAPGIHPRILISPEDLPRIRDGIKNTLAGAYAYHQITVNQKESIRNKGSESYELLKALAAGNEDLAMKIMKKESKFPRKQKYSHRYGFAYVLMTEALDSLIREDEKMGKEVAAAISTLSKIYYKRLVAMDESFKAGKVSTDKYNTPDRFHGFRLNEQTIQLNGDVWRSNRRAAIDGEPWFAFMYDYAYHWMNEEQRSNCRKALNKYHFGKTTMGSHMPHHFRNWNWIAIGSGGLYLTALATEGEPGNDQRVIDHAREILSDFVKYGWSDMGSSDEAIGYSQFGLRWAIPGFIGMARRGDNIWNLNRWKNSVNWYAQSSQPNAFGKGNDSGQRFISHGDGGQGGPSTMTMQAFKRFYPNDPVVDYVLQRTNQVTLDENGNFPPPNKKTFYNSYPHMDLIIAADSSKKDYNDGDKLGLAKTFFDSDRNSLITRDKWGTDQLQLQFEARDDGHAPNHQHADKGAFTLTGAGRVWADERFRSVEGRHHSLVIIDGKGQGYFTPPSTWLGMQDNEDVTIAAVDTAYSHAWRWPGELCGYVDLNDPRRKFARYANFTKKADAFLAKNPDFKWQDHVDRHPKLEKFYKGFEKGDPRIWDEYARPLRIEHNPVEKAFRSAMLVRGEYPYVLITDDIKKDDKERLYEWLMMLTPNTEIASINTHEIMLFDESHPNVEMKPGLKRKIGGKVPMCLVSVLDRTIPEDIYTNPQIRLETFELKDARGWPKGRGFQLQKRLVIPSRAIEPNFKVLLYPHYKGAKLPKYEWNESRDQVTVTIGKQVDVISFTMQDNGRNKVSIRRNNKKLAEL</sequence>
<dbReference type="STRING" id="313628.LNTAR_09299"/>
<dbReference type="Proteomes" id="UP000004947">
    <property type="component" value="Unassembled WGS sequence"/>
</dbReference>
<feature type="signal peptide" evidence="1">
    <location>
        <begin position="1"/>
        <end position="22"/>
    </location>
</feature>
<dbReference type="InterPro" id="IPR008929">
    <property type="entry name" value="Chondroitin_lyas"/>
</dbReference>
<keyword evidence="1" id="KW-0732">Signal</keyword>
<dbReference type="OrthoDB" id="7335480at2"/>
<dbReference type="RefSeq" id="WP_007277632.1">
    <property type="nucleotide sequence ID" value="NZ_ABCK01000004.1"/>
</dbReference>
<evidence type="ECO:0008006" key="4">
    <source>
        <dbReference type="Google" id="ProtNLM"/>
    </source>
</evidence>
<accession>A6DIA1</accession>
<organism evidence="2 3">
    <name type="scientific">Lentisphaera araneosa HTCC2155</name>
    <dbReference type="NCBI Taxonomy" id="313628"/>
    <lineage>
        <taxon>Bacteria</taxon>
        <taxon>Pseudomonadati</taxon>
        <taxon>Lentisphaerota</taxon>
        <taxon>Lentisphaeria</taxon>
        <taxon>Lentisphaerales</taxon>
        <taxon>Lentisphaeraceae</taxon>
        <taxon>Lentisphaera</taxon>
    </lineage>
</organism>
<evidence type="ECO:0000256" key="1">
    <source>
        <dbReference type="SAM" id="SignalP"/>
    </source>
</evidence>